<dbReference type="KEGG" id="tmai:FVE67_07545"/>
<dbReference type="Proteomes" id="UP000501253">
    <property type="component" value="Chromosome"/>
</dbReference>
<keyword evidence="2" id="KW-1185">Reference proteome</keyword>
<organism evidence="1 2">
    <name type="scientific">Thermosulfurimonas marina</name>
    <dbReference type="NCBI Taxonomy" id="2047767"/>
    <lineage>
        <taxon>Bacteria</taxon>
        <taxon>Pseudomonadati</taxon>
        <taxon>Thermodesulfobacteriota</taxon>
        <taxon>Thermodesulfobacteria</taxon>
        <taxon>Thermodesulfobacteriales</taxon>
        <taxon>Thermodesulfobacteriaceae</taxon>
        <taxon>Thermosulfurimonas</taxon>
    </lineage>
</organism>
<reference evidence="1 2" key="1">
    <citation type="submission" date="2019-08" db="EMBL/GenBank/DDBJ databases">
        <title>Complete genome sequence of Thermosulfurimonas marina SU872T, an anaerobic thermophilic chemolithoautotrophic bacterium isolated from a shallow marine hydrothermal vent.</title>
        <authorList>
            <person name="Allioux M."/>
            <person name="Jebbar M."/>
            <person name="Slobodkina G."/>
            <person name="Slobodkin A."/>
            <person name="Moalic Y."/>
            <person name="Frolova A."/>
            <person name="Shao Z."/>
            <person name="Alain K."/>
        </authorList>
    </citation>
    <scope>NUCLEOTIDE SEQUENCE [LARGE SCALE GENOMIC DNA]</scope>
    <source>
        <strain evidence="1 2">SU872</strain>
    </source>
</reference>
<evidence type="ECO:0000313" key="2">
    <source>
        <dbReference type="Proteomes" id="UP000501253"/>
    </source>
</evidence>
<gene>
    <name evidence="1" type="ORF">FVE67_07545</name>
</gene>
<dbReference type="RefSeq" id="WP_168720008.1">
    <property type="nucleotide sequence ID" value="NZ_CP042909.1"/>
</dbReference>
<protein>
    <submittedName>
        <fullName evidence="1">Uncharacterized protein</fullName>
    </submittedName>
</protein>
<proteinExistence type="predicted"/>
<dbReference type="AlphaFoldDB" id="A0A6H1WTV5"/>
<sequence>MRGFSLFLLLGFLWGVAPALKAEEVRYNWWPLFFYAQSPEAQRLELFGPLVGLYRNNHERSLSVRPLFSRVFRNGEEDIYFLSPLGYYHREEGYRRFRLVPLFSYDSFEEDKAGPAEHHTYFPIFWGKDSRGEGYWGIFPLYGVMRERLGYDEIRFFLWPLYSSARQDGNLSTNILWPFFNYSRGPELSGFKFWPLFGWRERKGEYRRRFFLWPVFIREDRYGAEGELRYRKRYYWPLYGQEGGEGKQRRFWLWPFFQKVDSPAYRKWDFPWPFFQVIRGKERGLRLWPLFGWRKSADWERNFVLWPLFFGEHLSRGPEEEVSGRFLLLSHYRRVDYQGKPQEKFLRLWPFFLHYEHLSEDRSLFYFPALLPFYDEGLERNIGSFLRLFEYYRFGPERSYIKVLWGLYRYEREKESRLHELAFLLGVRMGKETLYLRLLNGLLGLGRCEGHWHFEIFWKDL</sequence>
<accession>A0A6H1WTV5</accession>
<name>A0A6H1WTV5_9BACT</name>
<evidence type="ECO:0000313" key="1">
    <source>
        <dbReference type="EMBL" id="QJA06655.1"/>
    </source>
</evidence>
<dbReference type="EMBL" id="CP042909">
    <property type="protein sequence ID" value="QJA06655.1"/>
    <property type="molecule type" value="Genomic_DNA"/>
</dbReference>